<name>X1IU31_9ZZZZ</name>
<feature type="non-terminal residue" evidence="1">
    <location>
        <position position="38"/>
    </location>
</feature>
<dbReference type="AlphaFoldDB" id="X1IU31"/>
<organism evidence="1">
    <name type="scientific">marine sediment metagenome</name>
    <dbReference type="NCBI Taxonomy" id="412755"/>
    <lineage>
        <taxon>unclassified sequences</taxon>
        <taxon>metagenomes</taxon>
        <taxon>ecological metagenomes</taxon>
    </lineage>
</organism>
<dbReference type="EMBL" id="BARU01038488">
    <property type="protein sequence ID" value="GAH85222.1"/>
    <property type="molecule type" value="Genomic_DNA"/>
</dbReference>
<gene>
    <name evidence="1" type="ORF">S03H2_59821</name>
</gene>
<reference evidence="1" key="1">
    <citation type="journal article" date="2014" name="Front. Microbiol.">
        <title>High frequency of phylogenetically diverse reductive dehalogenase-homologous genes in deep subseafloor sedimentary metagenomes.</title>
        <authorList>
            <person name="Kawai M."/>
            <person name="Futagami T."/>
            <person name="Toyoda A."/>
            <person name="Takaki Y."/>
            <person name="Nishi S."/>
            <person name="Hori S."/>
            <person name="Arai W."/>
            <person name="Tsubouchi T."/>
            <person name="Morono Y."/>
            <person name="Uchiyama I."/>
            <person name="Ito T."/>
            <person name="Fujiyama A."/>
            <person name="Inagaki F."/>
            <person name="Takami H."/>
        </authorList>
    </citation>
    <scope>NUCLEOTIDE SEQUENCE</scope>
    <source>
        <strain evidence="1">Expedition CK06-06</strain>
    </source>
</reference>
<sequence>MAVMDKPLPDFEHPPVVEVALAVQFEELSTLRTPQIGL</sequence>
<evidence type="ECO:0000313" key="1">
    <source>
        <dbReference type="EMBL" id="GAH85222.1"/>
    </source>
</evidence>
<protein>
    <submittedName>
        <fullName evidence="1">Uncharacterized protein</fullName>
    </submittedName>
</protein>
<accession>X1IU31</accession>
<proteinExistence type="predicted"/>
<comment type="caution">
    <text evidence="1">The sequence shown here is derived from an EMBL/GenBank/DDBJ whole genome shotgun (WGS) entry which is preliminary data.</text>
</comment>